<evidence type="ECO:0000313" key="2">
    <source>
        <dbReference type="Proteomes" id="UP001165186"/>
    </source>
</evidence>
<reference evidence="1" key="1">
    <citation type="submission" date="2024-09" db="EMBL/GenBank/DDBJ databases">
        <title>Draft Genome Sequences of Neofusicoccum parvum.</title>
        <authorList>
            <person name="Ashida A."/>
            <person name="Camagna M."/>
            <person name="Tanaka A."/>
            <person name="Takemoto D."/>
        </authorList>
    </citation>
    <scope>NUCLEOTIDE SEQUENCE</scope>
    <source>
        <strain evidence="1">PPO83</strain>
    </source>
</reference>
<dbReference type="Proteomes" id="UP001165186">
    <property type="component" value="Unassembled WGS sequence"/>
</dbReference>
<comment type="caution">
    <text evidence="1">The sequence shown here is derived from an EMBL/GenBank/DDBJ whole genome shotgun (WGS) entry which is preliminary data.</text>
</comment>
<dbReference type="EMBL" id="BSXG01000096">
    <property type="protein sequence ID" value="GME41130.1"/>
    <property type="molecule type" value="Genomic_DNA"/>
</dbReference>
<protein>
    <submittedName>
        <fullName evidence="1">Uncharacterized protein</fullName>
    </submittedName>
</protein>
<sequence>MASADEKSAIQNAPIRVEWKCSADGEVKRLGDGDRATLDFGLYHSRREAYFKLRVPVALKGRGKKTNFYLFIHPERFHSLNVDDRPEAVSPPIRASFVRTGECTTPEALIALHISLTEPSILVGPPPNPPLEPKSKKSSATLEQLQSLAQATHATIYLPSHANTTAPLASASTLISSGRLQSSQDEYLLERLYSGKGGLPIAPSSTPPPDASPPSYDELGPTPPPPSRRRRHTSPPSPGPAKKPRPDALGRAQPAGKAAPPDAGPAAWKRALETQLEALAAEVAALREGESARVDAADERLCRVEEEVGRLRGQVRGLEEAVRGADGCGEDELERRLERRLEERFGEAWGRASKELEGRLEARFEEWLDERLGVAMQDAVDEADVRIEERALEIKDEMQTFVRDELQVVKEELIDGFELGRAVFRVDFER</sequence>
<name>A0ACB5SIJ8_9PEZI</name>
<keyword evidence="2" id="KW-1185">Reference proteome</keyword>
<organism evidence="1 2">
    <name type="scientific">Neofusicoccum parvum</name>
    <dbReference type="NCBI Taxonomy" id="310453"/>
    <lineage>
        <taxon>Eukaryota</taxon>
        <taxon>Fungi</taxon>
        <taxon>Dikarya</taxon>
        <taxon>Ascomycota</taxon>
        <taxon>Pezizomycotina</taxon>
        <taxon>Dothideomycetes</taxon>
        <taxon>Dothideomycetes incertae sedis</taxon>
        <taxon>Botryosphaeriales</taxon>
        <taxon>Botryosphaeriaceae</taxon>
        <taxon>Neofusicoccum</taxon>
    </lineage>
</organism>
<proteinExistence type="predicted"/>
<gene>
    <name evidence="1" type="primary">g11683</name>
    <name evidence="1" type="ORF">NpPPO83_00011683</name>
</gene>
<accession>A0ACB5SIJ8</accession>
<evidence type="ECO:0000313" key="1">
    <source>
        <dbReference type="EMBL" id="GME41130.1"/>
    </source>
</evidence>